<protein>
    <submittedName>
        <fullName evidence="1">Uncharacterized protein</fullName>
    </submittedName>
</protein>
<name>A0A645DP06_9ZZZZ</name>
<sequence>MCHGRNRSADDVAAPFFGDQLVLGQLLLDPFDVGVRLINFIDGNDDGDTGRLCMVDGFYSLRHDAVVRRNDQNGNIGDVGTASPHGGKGRVARGVEEGNFPTCRFDLVGTDVLRDAAGLARRHMGVSNGVKQGGFAVVDVAHDDDNRAAGLKIGLAVGTDVNELLLNGDNHFSGIAGAEFLGHKGGCFVVNGVIGRHH</sequence>
<proteinExistence type="predicted"/>
<organism evidence="1">
    <name type="scientific">bioreactor metagenome</name>
    <dbReference type="NCBI Taxonomy" id="1076179"/>
    <lineage>
        <taxon>unclassified sequences</taxon>
        <taxon>metagenomes</taxon>
        <taxon>ecological metagenomes</taxon>
    </lineage>
</organism>
<comment type="caution">
    <text evidence="1">The sequence shown here is derived from an EMBL/GenBank/DDBJ whole genome shotgun (WGS) entry which is preliminary data.</text>
</comment>
<reference evidence="1" key="1">
    <citation type="submission" date="2019-08" db="EMBL/GenBank/DDBJ databases">
        <authorList>
            <person name="Kucharzyk K."/>
            <person name="Murdoch R.W."/>
            <person name="Higgins S."/>
            <person name="Loffler F."/>
        </authorList>
    </citation>
    <scope>NUCLEOTIDE SEQUENCE</scope>
</reference>
<dbReference type="AlphaFoldDB" id="A0A645DP06"/>
<accession>A0A645DP06</accession>
<gene>
    <name evidence="1" type="ORF">SDC9_138136</name>
</gene>
<evidence type="ECO:0000313" key="1">
    <source>
        <dbReference type="EMBL" id="MPM91011.1"/>
    </source>
</evidence>
<dbReference type="EMBL" id="VSSQ01038129">
    <property type="protein sequence ID" value="MPM91011.1"/>
    <property type="molecule type" value="Genomic_DNA"/>
</dbReference>